<proteinExistence type="predicted"/>
<dbReference type="OrthoDB" id="109543at2759"/>
<feature type="compositionally biased region" description="Polar residues" evidence="1">
    <location>
        <begin position="1"/>
        <end position="13"/>
    </location>
</feature>
<protein>
    <submittedName>
        <fullName evidence="2">Uncharacterized protein</fullName>
    </submittedName>
</protein>
<sequence length="196" mass="21188">MANSRPESSLVTSSDHHGAPPRGSAKILTDSIKGIHKVRNFSDFLSCMSISRAGMSNEGYFSNLLCQCVEDSMSKSYSRWALTQAEALHRRIQEPNVHRKDRQPKPLGNILGAINFFPQRGGSSGGTHCEGNGDEPGGLGGLVKACIVRDRAVKADAEAVAEVVDIEANRDTKSTLIVSEVVYNQTAVTSPKHPKR</sequence>
<feature type="region of interest" description="Disordered" evidence="1">
    <location>
        <begin position="1"/>
        <end position="26"/>
    </location>
</feature>
<name>A0A9P8CEN8_9HELO</name>
<dbReference type="AlphaFoldDB" id="A0A9P8CEN8"/>
<evidence type="ECO:0000313" key="3">
    <source>
        <dbReference type="Proteomes" id="UP000887226"/>
    </source>
</evidence>
<organism evidence="2 3">
    <name type="scientific">Calycina marina</name>
    <dbReference type="NCBI Taxonomy" id="1763456"/>
    <lineage>
        <taxon>Eukaryota</taxon>
        <taxon>Fungi</taxon>
        <taxon>Dikarya</taxon>
        <taxon>Ascomycota</taxon>
        <taxon>Pezizomycotina</taxon>
        <taxon>Leotiomycetes</taxon>
        <taxon>Helotiales</taxon>
        <taxon>Pezizellaceae</taxon>
        <taxon>Calycina</taxon>
    </lineage>
</organism>
<dbReference type="EMBL" id="MU254068">
    <property type="protein sequence ID" value="KAG9242491.1"/>
    <property type="molecule type" value="Genomic_DNA"/>
</dbReference>
<evidence type="ECO:0000313" key="2">
    <source>
        <dbReference type="EMBL" id="KAG9242491.1"/>
    </source>
</evidence>
<keyword evidence="3" id="KW-1185">Reference proteome</keyword>
<reference evidence="2" key="1">
    <citation type="journal article" date="2021" name="IMA Fungus">
        <title>Genomic characterization of three marine fungi, including Emericellopsis atlantica sp. nov. with signatures of a generalist lifestyle and marine biomass degradation.</title>
        <authorList>
            <person name="Hagestad O.C."/>
            <person name="Hou L."/>
            <person name="Andersen J.H."/>
            <person name="Hansen E.H."/>
            <person name="Altermark B."/>
            <person name="Li C."/>
            <person name="Kuhnert E."/>
            <person name="Cox R.J."/>
            <person name="Crous P.W."/>
            <person name="Spatafora J.W."/>
            <person name="Lail K."/>
            <person name="Amirebrahimi M."/>
            <person name="Lipzen A."/>
            <person name="Pangilinan J."/>
            <person name="Andreopoulos W."/>
            <person name="Hayes R.D."/>
            <person name="Ng V."/>
            <person name="Grigoriev I.V."/>
            <person name="Jackson S.A."/>
            <person name="Sutton T.D.S."/>
            <person name="Dobson A.D.W."/>
            <person name="Rama T."/>
        </authorList>
    </citation>
    <scope>NUCLEOTIDE SEQUENCE</scope>
    <source>
        <strain evidence="2">TRa3180A</strain>
    </source>
</reference>
<comment type="caution">
    <text evidence="2">The sequence shown here is derived from an EMBL/GenBank/DDBJ whole genome shotgun (WGS) entry which is preliminary data.</text>
</comment>
<dbReference type="Proteomes" id="UP000887226">
    <property type="component" value="Unassembled WGS sequence"/>
</dbReference>
<gene>
    <name evidence="2" type="ORF">BJ878DRAFT_481978</name>
</gene>
<accession>A0A9P8CEN8</accession>
<evidence type="ECO:0000256" key="1">
    <source>
        <dbReference type="SAM" id="MobiDB-lite"/>
    </source>
</evidence>